<dbReference type="InterPro" id="IPR011078">
    <property type="entry name" value="PyrdxlP_homeostasis"/>
</dbReference>
<sequence length="239" mass="25925">MTIVADSSRREELLCRRLEALRARVAETEVRAGRPPGSVTIVAVSKTQPPESVRTAFACGQRVFGENYVQEGVAKVEALSDLPLEWHFIGPIQSNKTRAIAEHFAWVHSVDRLKVAERLATQRPAALGPLQVLLQVNVSGEASKSGVAPAEVPALAQAVAALPGLRLRGLMCIPEPTSDEAVLCARFRMLRRCLEELRAQGLELDVLSMGMSGDFTLAIEEGATHVRLGTAIFGERKKP</sequence>
<keyword evidence="7" id="KW-1185">Reference proteome</keyword>
<feature type="domain" description="Alanine racemase N-terminal" evidence="5">
    <location>
        <begin position="18"/>
        <end position="236"/>
    </location>
</feature>
<comment type="similarity">
    <text evidence="2 4">Belongs to the pyridoxal phosphate-binding protein YggS/PROSC family.</text>
</comment>
<dbReference type="RefSeq" id="WP_055422868.1">
    <property type="nucleotide sequence ID" value="NZ_CYHH01000002.1"/>
</dbReference>
<keyword evidence="1 2" id="KW-0663">Pyridoxal phosphate</keyword>
<dbReference type="SUPFAM" id="SSF51419">
    <property type="entry name" value="PLP-binding barrel"/>
    <property type="match status" value="1"/>
</dbReference>
<accession>A0A0K6IRS5</accession>
<dbReference type="NCBIfam" id="TIGR00044">
    <property type="entry name" value="YggS family pyridoxal phosphate-dependent enzyme"/>
    <property type="match status" value="1"/>
</dbReference>
<dbReference type="Proteomes" id="UP000182108">
    <property type="component" value="Unassembled WGS sequence"/>
</dbReference>
<dbReference type="EMBL" id="CYHH01000002">
    <property type="protein sequence ID" value="CUB05793.1"/>
    <property type="molecule type" value="Genomic_DNA"/>
</dbReference>
<dbReference type="InterPro" id="IPR001608">
    <property type="entry name" value="Ala_racemase_N"/>
</dbReference>
<reference evidence="7" key="1">
    <citation type="submission" date="2015-08" db="EMBL/GenBank/DDBJ databases">
        <authorList>
            <person name="Babu N.S."/>
            <person name="Beckwith C.J."/>
            <person name="Beseler K.G."/>
            <person name="Brison A."/>
            <person name="Carone J.V."/>
            <person name="Caskin T.P."/>
            <person name="Diamond M."/>
            <person name="Durham M.E."/>
            <person name="Foxe J.M."/>
            <person name="Go M."/>
            <person name="Henderson B.A."/>
            <person name="Jones I.B."/>
            <person name="McGettigan J.A."/>
            <person name="Micheletti S.J."/>
            <person name="Nasrallah M.E."/>
            <person name="Ortiz D."/>
            <person name="Piller C.R."/>
            <person name="Privatt S.R."/>
            <person name="Schneider S.L."/>
            <person name="Sharp S."/>
            <person name="Smith T.C."/>
            <person name="Stanton J.D."/>
            <person name="Ullery H.E."/>
            <person name="Wilson R.J."/>
            <person name="Serrano M.G."/>
            <person name="Buck G."/>
            <person name="Lee V."/>
            <person name="Wang Y."/>
            <person name="Carvalho R."/>
            <person name="Voegtly L."/>
            <person name="Shi R."/>
            <person name="Duckworth R."/>
            <person name="Johnson A."/>
            <person name="Loviza R."/>
            <person name="Walstead R."/>
            <person name="Shah Z."/>
            <person name="Kiflezghi M."/>
            <person name="Wade K."/>
            <person name="Ball S.L."/>
            <person name="Bradley K.W."/>
            <person name="Asai D.J."/>
            <person name="Bowman C.A."/>
            <person name="Russell D.A."/>
            <person name="Pope W.H."/>
            <person name="Jacobs-Sera D."/>
            <person name="Hendrix R.W."/>
            <person name="Hatfull G.F."/>
        </authorList>
    </citation>
    <scope>NUCLEOTIDE SEQUENCE [LARGE SCALE GENOMIC DNA]</scope>
    <source>
        <strain evidence="7">JCM 19170</strain>
    </source>
</reference>
<dbReference type="PROSITE" id="PS01211">
    <property type="entry name" value="UPF0001"/>
    <property type="match status" value="1"/>
</dbReference>
<dbReference type="AlphaFoldDB" id="A0A0K6IRS5"/>
<evidence type="ECO:0000313" key="6">
    <source>
        <dbReference type="EMBL" id="CUB05793.1"/>
    </source>
</evidence>
<comment type="function">
    <text evidence="2">Pyridoxal 5'-phosphate (PLP)-binding protein, which is involved in PLP homeostasis.</text>
</comment>
<evidence type="ECO:0000256" key="2">
    <source>
        <dbReference type="HAMAP-Rule" id="MF_02087"/>
    </source>
</evidence>
<proteinExistence type="inferred from homology"/>
<dbReference type="Gene3D" id="3.20.20.10">
    <property type="entry name" value="Alanine racemase"/>
    <property type="match status" value="1"/>
</dbReference>
<name>A0A0K6IRS5_9PROT</name>
<gene>
    <name evidence="6" type="ORF">Ga0061068_102148</name>
</gene>
<evidence type="ECO:0000256" key="3">
    <source>
        <dbReference type="PIRSR" id="PIRSR004848-1"/>
    </source>
</evidence>
<dbReference type="Pfam" id="PF01168">
    <property type="entry name" value="Ala_racemase_N"/>
    <property type="match status" value="1"/>
</dbReference>
<dbReference type="PANTHER" id="PTHR10146:SF14">
    <property type="entry name" value="PYRIDOXAL PHOSPHATE HOMEOSTASIS PROTEIN"/>
    <property type="match status" value="1"/>
</dbReference>
<dbReference type="PIRSF" id="PIRSF004848">
    <property type="entry name" value="YBL036c_PLPDEIII"/>
    <property type="match status" value="1"/>
</dbReference>
<evidence type="ECO:0000313" key="7">
    <source>
        <dbReference type="Proteomes" id="UP000182108"/>
    </source>
</evidence>
<dbReference type="OrthoDB" id="5291450at2"/>
<dbReference type="CDD" id="cd06824">
    <property type="entry name" value="PLPDE_III_Yggs_like"/>
    <property type="match status" value="1"/>
</dbReference>
<evidence type="ECO:0000256" key="4">
    <source>
        <dbReference type="RuleBase" id="RU004514"/>
    </source>
</evidence>
<feature type="modified residue" description="N6-(pyridoxal phosphate)lysine" evidence="2 3">
    <location>
        <position position="46"/>
    </location>
</feature>
<dbReference type="GO" id="GO:0030170">
    <property type="term" value="F:pyridoxal phosphate binding"/>
    <property type="evidence" value="ECO:0007669"/>
    <property type="project" value="UniProtKB-UniRule"/>
</dbReference>
<dbReference type="FunFam" id="3.20.20.10:FF:000018">
    <property type="entry name" value="Pyridoxal phosphate homeostasis protein"/>
    <property type="match status" value="1"/>
</dbReference>
<comment type="cofactor">
    <cofactor evidence="3">
        <name>pyridoxal 5'-phosphate</name>
        <dbReference type="ChEBI" id="CHEBI:597326"/>
    </cofactor>
</comment>
<protein>
    <recommendedName>
        <fullName evidence="2">Pyridoxal phosphate homeostasis protein</fullName>
        <shortName evidence="2">PLP homeostasis protein</shortName>
    </recommendedName>
</protein>
<dbReference type="PANTHER" id="PTHR10146">
    <property type="entry name" value="PROLINE SYNTHETASE CO-TRANSCRIBED BACTERIAL HOMOLOG PROTEIN"/>
    <property type="match status" value="1"/>
</dbReference>
<dbReference type="HAMAP" id="MF_02087">
    <property type="entry name" value="PLP_homeostasis"/>
    <property type="match status" value="1"/>
</dbReference>
<organism evidence="6 7">
    <name type="scientific">Tepidiphilus thermophilus</name>
    <dbReference type="NCBI Taxonomy" id="876478"/>
    <lineage>
        <taxon>Bacteria</taxon>
        <taxon>Pseudomonadati</taxon>
        <taxon>Pseudomonadota</taxon>
        <taxon>Hydrogenophilia</taxon>
        <taxon>Hydrogenophilales</taxon>
        <taxon>Hydrogenophilaceae</taxon>
        <taxon>Tepidiphilus</taxon>
    </lineage>
</organism>
<evidence type="ECO:0000259" key="5">
    <source>
        <dbReference type="Pfam" id="PF01168"/>
    </source>
</evidence>
<evidence type="ECO:0000256" key="1">
    <source>
        <dbReference type="ARBA" id="ARBA00022898"/>
    </source>
</evidence>
<dbReference type="InterPro" id="IPR029066">
    <property type="entry name" value="PLP-binding_barrel"/>
</dbReference>